<feature type="transmembrane region" description="Helical" evidence="11">
    <location>
        <begin position="113"/>
        <end position="138"/>
    </location>
</feature>
<sequence length="160" mass="18209">AVWLCDLGLTCTIVARVPFTNIDWESYMAQVDGVLAGQFDYSQLSSPTGPIAYPAGYCWLYAGLRLLRLEIMQVQILFGLLYLGTIAMVLQIYRRAEVPGWLLALCVLSKRVHSVYVLRLFNDAVSQFFMYAALLLFLKGRHFWSSLGYSFAATYLQKWV</sequence>
<dbReference type="PANTHER" id="PTHR12646">
    <property type="entry name" value="NOT56 - RELATED"/>
    <property type="match status" value="1"/>
</dbReference>
<keyword evidence="6 11" id="KW-0812">Transmembrane</keyword>
<keyword evidence="8 11" id="KW-1133">Transmembrane helix</keyword>
<name>A0A813FV38_POLGL</name>
<evidence type="ECO:0000256" key="3">
    <source>
        <dbReference type="ARBA" id="ARBA00011964"/>
    </source>
</evidence>
<evidence type="ECO:0000313" key="13">
    <source>
        <dbReference type="Proteomes" id="UP000654075"/>
    </source>
</evidence>
<keyword evidence="5" id="KW-0808">Transferase</keyword>
<dbReference type="PANTHER" id="PTHR12646:SF0">
    <property type="entry name" value="DOL-P-MAN:MAN(5)GLCNAC(2)-PP-DOL ALPHA-1,3-MANNOSYLTRANSFERASE"/>
    <property type="match status" value="1"/>
</dbReference>
<evidence type="ECO:0000313" key="12">
    <source>
        <dbReference type="EMBL" id="CAE8617882.1"/>
    </source>
</evidence>
<dbReference type="GO" id="GO:0052925">
    <property type="term" value="F:dol-P-Man:Man(5)GlcNAc(2)-PP-Dol alpha-1,3-mannosyltransferase activity"/>
    <property type="evidence" value="ECO:0007669"/>
    <property type="project" value="UniProtKB-EC"/>
</dbReference>
<evidence type="ECO:0000256" key="4">
    <source>
        <dbReference type="ARBA" id="ARBA00022676"/>
    </source>
</evidence>
<dbReference type="InterPro" id="IPR007873">
    <property type="entry name" value="Glycosyltransferase_ALG3"/>
</dbReference>
<evidence type="ECO:0000256" key="5">
    <source>
        <dbReference type="ARBA" id="ARBA00022679"/>
    </source>
</evidence>
<feature type="transmembrane region" description="Helical" evidence="11">
    <location>
        <begin position="74"/>
        <end position="93"/>
    </location>
</feature>
<reference evidence="12" key="1">
    <citation type="submission" date="2021-02" db="EMBL/GenBank/DDBJ databases">
        <authorList>
            <person name="Dougan E. K."/>
            <person name="Rhodes N."/>
            <person name="Thang M."/>
            <person name="Chan C."/>
        </authorList>
    </citation>
    <scope>NUCLEOTIDE SEQUENCE</scope>
</reference>
<evidence type="ECO:0000256" key="6">
    <source>
        <dbReference type="ARBA" id="ARBA00022692"/>
    </source>
</evidence>
<dbReference type="EC" id="2.4.1.258" evidence="3"/>
<keyword evidence="4" id="KW-0328">Glycosyltransferase</keyword>
<protein>
    <recommendedName>
        <fullName evidence="3">dolichyl-P-Man:Man5GlcNAc2-PP-dolichol alpha-1,3-mannosyltransferase</fullName>
        <ecNumber evidence="3">2.4.1.258</ecNumber>
    </recommendedName>
</protein>
<dbReference type="AlphaFoldDB" id="A0A813FV38"/>
<evidence type="ECO:0000256" key="2">
    <source>
        <dbReference type="ARBA" id="ARBA00004922"/>
    </source>
</evidence>
<dbReference type="Pfam" id="PF05208">
    <property type="entry name" value="ALG3"/>
    <property type="match status" value="1"/>
</dbReference>
<comment type="subcellular location">
    <subcellularLocation>
        <location evidence="1">Endoplasmic reticulum membrane</location>
        <topology evidence="1">Multi-pass membrane protein</topology>
    </subcellularLocation>
</comment>
<keyword evidence="9 11" id="KW-0472">Membrane</keyword>
<dbReference type="OrthoDB" id="20028at2759"/>
<dbReference type="EMBL" id="CAJNNV010026316">
    <property type="protein sequence ID" value="CAE8617882.1"/>
    <property type="molecule type" value="Genomic_DNA"/>
</dbReference>
<comment type="caution">
    <text evidence="12">The sequence shown here is derived from an EMBL/GenBank/DDBJ whole genome shotgun (WGS) entry which is preliminary data.</text>
</comment>
<organism evidence="12 13">
    <name type="scientific">Polarella glacialis</name>
    <name type="common">Dinoflagellate</name>
    <dbReference type="NCBI Taxonomy" id="89957"/>
    <lineage>
        <taxon>Eukaryota</taxon>
        <taxon>Sar</taxon>
        <taxon>Alveolata</taxon>
        <taxon>Dinophyceae</taxon>
        <taxon>Suessiales</taxon>
        <taxon>Suessiaceae</taxon>
        <taxon>Polarella</taxon>
    </lineage>
</organism>
<dbReference type="Proteomes" id="UP000654075">
    <property type="component" value="Unassembled WGS sequence"/>
</dbReference>
<proteinExistence type="predicted"/>
<keyword evidence="13" id="KW-1185">Reference proteome</keyword>
<evidence type="ECO:0000256" key="1">
    <source>
        <dbReference type="ARBA" id="ARBA00004477"/>
    </source>
</evidence>
<comment type="pathway">
    <text evidence="2">Protein modification; protein glycosylation.</text>
</comment>
<evidence type="ECO:0000256" key="9">
    <source>
        <dbReference type="ARBA" id="ARBA00023136"/>
    </source>
</evidence>
<gene>
    <name evidence="12" type="ORF">PGLA1383_LOCUS35539</name>
</gene>
<dbReference type="GO" id="GO:0005789">
    <property type="term" value="C:endoplasmic reticulum membrane"/>
    <property type="evidence" value="ECO:0007669"/>
    <property type="project" value="UniProtKB-SubCell"/>
</dbReference>
<evidence type="ECO:0000256" key="7">
    <source>
        <dbReference type="ARBA" id="ARBA00022824"/>
    </source>
</evidence>
<evidence type="ECO:0000256" key="11">
    <source>
        <dbReference type="SAM" id="Phobius"/>
    </source>
</evidence>
<comment type="catalytic activity">
    <reaction evidence="10">
        <text>an alpha-D-Man-(1-&gt;2)-alpha-D-Man-(1-&gt;2)-alpha-D-Man-(1-&gt;3)-[alpha-D-Man-(1-&gt;6)]-beta-D-Man-(1-&gt;4)-beta-D-GlcNAc-(1-&gt;4)-alpha-D-GlcNAc-diphospho-di-trans,poly-cis-dolichol + a di-trans,poly-cis-dolichyl beta-D-mannosyl phosphate = an alpha-D-Man-(1-&gt;2)-alpha-D-Man-(1-&gt;2)-alpha-D-Man-(1-&gt;3)-[alpha-D-Man-(1-&gt;3)-alpha-D-Man-(1-&gt;6)]-beta-D-Man-(1-&gt;4)-beta-D-GlcNAc-(1-&gt;4)-alpha-D-GlcNAc-diphospho-di-trans,poly-cis-dolichol + a di-trans,poly-cis-dolichyl phosphate + H(+)</text>
        <dbReference type="Rhea" id="RHEA:29527"/>
        <dbReference type="Rhea" id="RHEA-COMP:19498"/>
        <dbReference type="Rhea" id="RHEA-COMP:19501"/>
        <dbReference type="Rhea" id="RHEA-COMP:19516"/>
        <dbReference type="Rhea" id="RHEA-COMP:19517"/>
        <dbReference type="ChEBI" id="CHEBI:15378"/>
        <dbReference type="ChEBI" id="CHEBI:57683"/>
        <dbReference type="ChEBI" id="CHEBI:58211"/>
        <dbReference type="ChEBI" id="CHEBI:132515"/>
        <dbReference type="ChEBI" id="CHEBI:132516"/>
        <dbReference type="EC" id="2.4.1.258"/>
    </reaction>
    <physiologicalReaction direction="left-to-right" evidence="10">
        <dbReference type="Rhea" id="RHEA:29528"/>
    </physiologicalReaction>
</comment>
<feature type="non-terminal residue" evidence="12">
    <location>
        <position position="160"/>
    </location>
</feature>
<keyword evidence="7" id="KW-0256">Endoplasmic reticulum</keyword>
<accession>A0A813FV38</accession>
<evidence type="ECO:0000256" key="8">
    <source>
        <dbReference type="ARBA" id="ARBA00022989"/>
    </source>
</evidence>
<evidence type="ECO:0000256" key="10">
    <source>
        <dbReference type="ARBA" id="ARBA00049506"/>
    </source>
</evidence>